<name>A0A379CI74_9FIRM</name>
<sequence>MNQLNFNTKKRNFKHLSEYERGEIYAMIKLGCSISSIARHLKRSRTTIYNELKRGRVEQIKNGHKVIVYYPDAGQRQYEKNRKNSKKKFKVLECIDFIKFVEKSFKERYWSLDECYGRAKSEKIFKNMVCTKTLYNYVELVILNIKILTCLRGLKDYKSLQEFT</sequence>
<dbReference type="SUPFAM" id="SSF46689">
    <property type="entry name" value="Homeodomain-like"/>
    <property type="match status" value="1"/>
</dbReference>
<accession>A0A379CI74</accession>
<reference evidence="2 3" key="1">
    <citation type="submission" date="2018-06" db="EMBL/GenBank/DDBJ databases">
        <authorList>
            <consortium name="Pathogen Informatics"/>
            <person name="Doyle S."/>
        </authorList>
    </citation>
    <scope>NUCLEOTIDE SEQUENCE [LARGE SCALE GENOMIC DNA]</scope>
    <source>
        <strain evidence="2 3">NCTC11460</strain>
    </source>
</reference>
<dbReference type="PANTHER" id="PTHR10948:SF23">
    <property type="entry name" value="TRANSPOSASE INSI FOR INSERTION SEQUENCE ELEMENT IS30A-RELATED"/>
    <property type="match status" value="1"/>
</dbReference>
<dbReference type="EMBL" id="UGTB01000004">
    <property type="protein sequence ID" value="SUB61918.1"/>
    <property type="molecule type" value="Genomic_DNA"/>
</dbReference>
<feature type="domain" description="Transposase IS30-like HTH" evidence="1">
    <location>
        <begin position="13"/>
        <end position="55"/>
    </location>
</feature>
<evidence type="ECO:0000313" key="3">
    <source>
        <dbReference type="Proteomes" id="UP000255101"/>
    </source>
</evidence>
<organism evidence="2 3">
    <name type="scientific">Peptostreptococcus anaerobius</name>
    <dbReference type="NCBI Taxonomy" id="1261"/>
    <lineage>
        <taxon>Bacteria</taxon>
        <taxon>Bacillati</taxon>
        <taxon>Bacillota</taxon>
        <taxon>Clostridia</taxon>
        <taxon>Peptostreptococcales</taxon>
        <taxon>Peptostreptococcaceae</taxon>
        <taxon>Peptostreptococcus</taxon>
    </lineage>
</organism>
<dbReference type="Gene3D" id="1.10.10.60">
    <property type="entry name" value="Homeodomain-like"/>
    <property type="match status" value="1"/>
</dbReference>
<protein>
    <submittedName>
        <fullName evidence="2">Transposase and inactivated derivatives, IS30 family</fullName>
    </submittedName>
</protein>
<dbReference type="Pfam" id="PF13936">
    <property type="entry name" value="HTH_38"/>
    <property type="match status" value="1"/>
</dbReference>
<evidence type="ECO:0000259" key="1">
    <source>
        <dbReference type="Pfam" id="PF13936"/>
    </source>
</evidence>
<dbReference type="GO" id="GO:0004803">
    <property type="term" value="F:transposase activity"/>
    <property type="evidence" value="ECO:0007669"/>
    <property type="project" value="TreeGrafter"/>
</dbReference>
<dbReference type="InterPro" id="IPR009057">
    <property type="entry name" value="Homeodomain-like_sf"/>
</dbReference>
<dbReference type="GO" id="GO:0032196">
    <property type="term" value="P:transposition"/>
    <property type="evidence" value="ECO:0007669"/>
    <property type="project" value="TreeGrafter"/>
</dbReference>
<proteinExistence type="predicted"/>
<dbReference type="PANTHER" id="PTHR10948">
    <property type="entry name" value="TRANSPOSASE"/>
    <property type="match status" value="1"/>
</dbReference>
<evidence type="ECO:0000313" key="2">
    <source>
        <dbReference type="EMBL" id="SUB61918.1"/>
    </source>
</evidence>
<dbReference type="GO" id="GO:0005829">
    <property type="term" value="C:cytosol"/>
    <property type="evidence" value="ECO:0007669"/>
    <property type="project" value="TreeGrafter"/>
</dbReference>
<dbReference type="AlphaFoldDB" id="A0A379CI74"/>
<gene>
    <name evidence="2" type="ORF">NCTC11460_01909</name>
</gene>
<dbReference type="InterPro" id="IPR025246">
    <property type="entry name" value="IS30-like_HTH"/>
</dbReference>
<dbReference type="Proteomes" id="UP000255101">
    <property type="component" value="Unassembled WGS sequence"/>
</dbReference>
<dbReference type="InterPro" id="IPR051917">
    <property type="entry name" value="Transposase-Integrase"/>
</dbReference>